<dbReference type="RefSeq" id="WP_134525680.1">
    <property type="nucleotide sequence ID" value="NZ_BJNO01000044.1"/>
</dbReference>
<protein>
    <submittedName>
        <fullName evidence="8">Response regulator</fullName>
    </submittedName>
    <submittedName>
        <fullName evidence="10">Transcriptional regulatory protein BasR</fullName>
    </submittedName>
    <submittedName>
        <fullName evidence="9">Winged helix family two component transcriptional regulator</fullName>
    </submittedName>
</protein>
<dbReference type="PROSITE" id="PS51755">
    <property type="entry name" value="OMPR_PHOB"/>
    <property type="match status" value="1"/>
</dbReference>
<evidence type="ECO:0000313" key="10">
    <source>
        <dbReference type="EMBL" id="VFS70878.1"/>
    </source>
</evidence>
<keyword evidence="4" id="KW-0597">Phosphoprotein</keyword>
<dbReference type="GO" id="GO:0032993">
    <property type="term" value="C:protein-DNA complex"/>
    <property type="evidence" value="ECO:0007669"/>
    <property type="project" value="TreeGrafter"/>
</dbReference>
<dbReference type="Gene3D" id="3.40.50.2300">
    <property type="match status" value="1"/>
</dbReference>
<dbReference type="InterPro" id="IPR036388">
    <property type="entry name" value="WH-like_DNA-bd_sf"/>
</dbReference>
<reference evidence="10 12" key="1">
    <citation type="submission" date="2019-03" db="EMBL/GenBank/DDBJ databases">
        <authorList>
            <consortium name="Pathogen Informatics"/>
        </authorList>
    </citation>
    <scope>NUCLEOTIDE SEQUENCE [LARGE SCALE GENOMIC DNA]</scope>
    <source>
        <strain evidence="10 12">NCTC13038</strain>
        <strain evidence="9 11">NCTC9997</strain>
    </source>
</reference>
<proteinExistence type="predicted"/>
<dbReference type="InterPro" id="IPR011006">
    <property type="entry name" value="CheY-like_superfamily"/>
</dbReference>
<dbReference type="PANTHER" id="PTHR48111">
    <property type="entry name" value="REGULATOR OF RPOS"/>
    <property type="match status" value="1"/>
</dbReference>
<dbReference type="GO" id="GO:0006355">
    <property type="term" value="P:regulation of DNA-templated transcription"/>
    <property type="evidence" value="ECO:0007669"/>
    <property type="project" value="InterPro"/>
</dbReference>
<dbReference type="AlphaFoldDB" id="A0A485BGY9"/>
<dbReference type="GO" id="GO:0005829">
    <property type="term" value="C:cytosol"/>
    <property type="evidence" value="ECO:0007669"/>
    <property type="project" value="TreeGrafter"/>
</dbReference>
<evidence type="ECO:0000313" key="8">
    <source>
        <dbReference type="EMBL" id="QPF06852.1"/>
    </source>
</evidence>
<dbReference type="Gene3D" id="6.10.250.690">
    <property type="match status" value="1"/>
</dbReference>
<name>A0A485BGY9_RAOTE</name>
<dbReference type="EMBL" id="CAADJG010000002">
    <property type="protein sequence ID" value="VFS70878.1"/>
    <property type="molecule type" value="Genomic_DNA"/>
</dbReference>
<dbReference type="InterPro" id="IPR016032">
    <property type="entry name" value="Sig_transdc_resp-reg_C-effctor"/>
</dbReference>
<dbReference type="SUPFAM" id="SSF46894">
    <property type="entry name" value="C-terminal effector domain of the bipartite response regulators"/>
    <property type="match status" value="1"/>
</dbReference>
<dbReference type="SMART" id="SM00862">
    <property type="entry name" value="Trans_reg_C"/>
    <property type="match status" value="1"/>
</dbReference>
<dbReference type="InterPro" id="IPR039420">
    <property type="entry name" value="WalR-like"/>
</dbReference>
<accession>A0A485BGY9</accession>
<dbReference type="EMBL" id="LR134253">
    <property type="protein sequence ID" value="VED51385.1"/>
    <property type="molecule type" value="Genomic_DNA"/>
</dbReference>
<dbReference type="Pfam" id="PF00072">
    <property type="entry name" value="Response_reg"/>
    <property type="match status" value="1"/>
</dbReference>
<dbReference type="InterPro" id="IPR001867">
    <property type="entry name" value="OmpR/PhoB-type_DNA-bd"/>
</dbReference>
<dbReference type="SMART" id="SM00448">
    <property type="entry name" value="REC"/>
    <property type="match status" value="1"/>
</dbReference>
<feature type="modified residue" description="4-aspartylphosphate" evidence="4">
    <location>
        <position position="51"/>
    </location>
</feature>
<dbReference type="Proteomes" id="UP000332594">
    <property type="component" value="Unassembled WGS sequence"/>
</dbReference>
<dbReference type="Proteomes" id="UP000267630">
    <property type="component" value="Chromosome 3"/>
</dbReference>
<dbReference type="CDD" id="cd00383">
    <property type="entry name" value="trans_reg_C"/>
    <property type="match status" value="1"/>
</dbReference>
<evidence type="ECO:0000256" key="2">
    <source>
        <dbReference type="ARBA" id="ARBA00023125"/>
    </source>
</evidence>
<evidence type="ECO:0000256" key="5">
    <source>
        <dbReference type="PROSITE-ProRule" id="PRU01091"/>
    </source>
</evidence>
<evidence type="ECO:0000259" key="7">
    <source>
        <dbReference type="PROSITE" id="PS51755"/>
    </source>
</evidence>
<dbReference type="GO" id="GO:0000976">
    <property type="term" value="F:transcription cis-regulatory region binding"/>
    <property type="evidence" value="ECO:0007669"/>
    <property type="project" value="TreeGrafter"/>
</dbReference>
<dbReference type="SUPFAM" id="SSF52172">
    <property type="entry name" value="CheY-like"/>
    <property type="match status" value="1"/>
</dbReference>
<organism evidence="10 12">
    <name type="scientific">Raoultella terrigena</name>
    <name type="common">Klebsiella terrigena</name>
    <dbReference type="NCBI Taxonomy" id="577"/>
    <lineage>
        <taxon>Bacteria</taxon>
        <taxon>Pseudomonadati</taxon>
        <taxon>Pseudomonadota</taxon>
        <taxon>Gammaproteobacteria</taxon>
        <taxon>Enterobacterales</taxon>
        <taxon>Enterobacteriaceae</taxon>
        <taxon>Klebsiella/Raoultella group</taxon>
        <taxon>Raoultella</taxon>
    </lineage>
</organism>
<dbReference type="PROSITE" id="PS50110">
    <property type="entry name" value="RESPONSE_REGULATORY"/>
    <property type="match status" value="1"/>
</dbReference>
<sequence>MRILLVEDDLMVGNVMVDSLRDASYAADWVQNGNDALTSCLTQHYDIVLLDLGLPGQDGFSVLSALRHQGSSVPVVIVTARDALPDRLHGLDSGADDYLIKPFEFSELLARIRAVLRRHNGNGERLLNNGVLSLNPVSHEVCLLASDERFLLSNREYALLEALMQRPGGILSRSDLEDRIYGWGEEVESNAIEFFIHALRKKLGKDAIKNVRGVGWLVSKSK</sequence>
<evidence type="ECO:0000256" key="4">
    <source>
        <dbReference type="PROSITE-ProRule" id="PRU00169"/>
    </source>
</evidence>
<dbReference type="PANTHER" id="PTHR48111:SF67">
    <property type="entry name" value="TRANSCRIPTIONAL REGULATORY PROTEIN TCTD"/>
    <property type="match status" value="1"/>
</dbReference>
<dbReference type="Proteomes" id="UP000594500">
    <property type="component" value="Chromosome"/>
</dbReference>
<keyword evidence="2 5" id="KW-0238">DNA-binding</keyword>
<keyword evidence="3" id="KW-0804">Transcription</keyword>
<keyword evidence="1" id="KW-0805">Transcription regulation</keyword>
<dbReference type="InterPro" id="IPR001789">
    <property type="entry name" value="Sig_transdc_resp-reg_receiver"/>
</dbReference>
<evidence type="ECO:0000313" key="12">
    <source>
        <dbReference type="Proteomes" id="UP000332594"/>
    </source>
</evidence>
<evidence type="ECO:0000313" key="13">
    <source>
        <dbReference type="Proteomes" id="UP000594500"/>
    </source>
</evidence>
<dbReference type="GO" id="GO:0000156">
    <property type="term" value="F:phosphorelay response regulator activity"/>
    <property type="evidence" value="ECO:0007669"/>
    <property type="project" value="TreeGrafter"/>
</dbReference>
<reference evidence="8 13" key="2">
    <citation type="submission" date="2020-10" db="EMBL/GenBank/DDBJ databases">
        <title>Resistance determinants and their genetic context in bacteria from a longitudinal study of pigs reared under conventional and antibiotic-free husbandry practices.</title>
        <authorList>
            <person name="Poulin-Laprade D."/>
            <person name="Brouard J.-S."/>
            <person name="Gagnon N."/>
            <person name="Turcotte A."/>
            <person name="Langlois A."/>
            <person name="Matte J.J."/>
            <person name="Carrillo C.D."/>
            <person name="Zaheer R."/>
            <person name="McAllister T."/>
            <person name="Topp E."/>
            <person name="Talbot G."/>
        </authorList>
    </citation>
    <scope>NUCLEOTIDE SEQUENCE [LARGE SCALE GENOMIC DNA]</scope>
    <source>
        <strain evidence="8 13">Res13-Abat-PEB01-P1-04-A</strain>
    </source>
</reference>
<evidence type="ECO:0000313" key="9">
    <source>
        <dbReference type="EMBL" id="VED51385.1"/>
    </source>
</evidence>
<evidence type="ECO:0000313" key="11">
    <source>
        <dbReference type="Proteomes" id="UP000267630"/>
    </source>
</evidence>
<evidence type="ECO:0000256" key="1">
    <source>
        <dbReference type="ARBA" id="ARBA00023015"/>
    </source>
</evidence>
<dbReference type="CDD" id="cd17624">
    <property type="entry name" value="REC_OmpR_PmrA-like"/>
    <property type="match status" value="1"/>
</dbReference>
<keyword evidence="11" id="KW-1185">Reference proteome</keyword>
<dbReference type="Gene3D" id="1.10.10.10">
    <property type="entry name" value="Winged helix-like DNA-binding domain superfamily/Winged helix DNA-binding domain"/>
    <property type="match status" value="1"/>
</dbReference>
<feature type="domain" description="OmpR/PhoB-type" evidence="7">
    <location>
        <begin position="124"/>
        <end position="220"/>
    </location>
</feature>
<feature type="domain" description="Response regulatory" evidence="6">
    <location>
        <begin position="2"/>
        <end position="116"/>
    </location>
</feature>
<feature type="DNA-binding region" description="OmpR/PhoB-type" evidence="5">
    <location>
        <begin position="124"/>
        <end position="220"/>
    </location>
</feature>
<dbReference type="EMBL" id="CP062916">
    <property type="protein sequence ID" value="QPF06852.1"/>
    <property type="molecule type" value="Genomic_DNA"/>
</dbReference>
<evidence type="ECO:0000259" key="6">
    <source>
        <dbReference type="PROSITE" id="PS50110"/>
    </source>
</evidence>
<evidence type="ECO:0000256" key="3">
    <source>
        <dbReference type="ARBA" id="ARBA00023163"/>
    </source>
</evidence>
<gene>
    <name evidence="10" type="primary">basR_2</name>
    <name evidence="8" type="ORF">IMO34_15965</name>
    <name evidence="10" type="ORF">NCTC13038_02186</name>
    <name evidence="9" type="ORF">NCTC9997_03757</name>
</gene>
<dbReference type="Pfam" id="PF00486">
    <property type="entry name" value="Trans_reg_C"/>
    <property type="match status" value="1"/>
</dbReference>